<dbReference type="Pfam" id="PF01520">
    <property type="entry name" value="Amidase_3"/>
    <property type="match status" value="1"/>
</dbReference>
<protein>
    <submittedName>
        <fullName evidence="3">N-acetylmuramoyl-L-alanine amidase</fullName>
    </submittedName>
</protein>
<proteinExistence type="predicted"/>
<dbReference type="Gene3D" id="3.40.630.40">
    <property type="entry name" value="Zn-dependent exopeptidases"/>
    <property type="match status" value="1"/>
</dbReference>
<comment type="caution">
    <text evidence="3">The sequence shown here is derived from an EMBL/GenBank/DDBJ whole genome shotgun (WGS) entry which is preliminary data.</text>
</comment>
<evidence type="ECO:0000259" key="2">
    <source>
        <dbReference type="SMART" id="SM00646"/>
    </source>
</evidence>
<evidence type="ECO:0000313" key="4">
    <source>
        <dbReference type="Proteomes" id="UP001298753"/>
    </source>
</evidence>
<reference evidence="3 4" key="1">
    <citation type="submission" date="2021-10" db="EMBL/GenBank/DDBJ databases">
        <title>Anaerobic single-cell dispensing facilitates the cultivation of human gut bacteria.</title>
        <authorList>
            <person name="Afrizal A."/>
        </authorList>
    </citation>
    <scope>NUCLEOTIDE SEQUENCE [LARGE SCALE GENOMIC DNA]</scope>
    <source>
        <strain evidence="3 4">CLA-AA-H270</strain>
    </source>
</reference>
<feature type="domain" description="MurNAc-LAA" evidence="2">
    <location>
        <begin position="271"/>
        <end position="383"/>
    </location>
</feature>
<dbReference type="InterPro" id="IPR002508">
    <property type="entry name" value="MurNAc-LAA_cat"/>
</dbReference>
<dbReference type="CDD" id="cd02696">
    <property type="entry name" value="MurNAc-LAA"/>
    <property type="match status" value="1"/>
</dbReference>
<dbReference type="GO" id="GO:0009253">
    <property type="term" value="P:peptidoglycan catabolic process"/>
    <property type="evidence" value="ECO:0007669"/>
    <property type="project" value="InterPro"/>
</dbReference>
<keyword evidence="1" id="KW-0378">Hydrolase</keyword>
<dbReference type="EMBL" id="JAJEPX010000013">
    <property type="protein sequence ID" value="MCC2176639.1"/>
    <property type="molecule type" value="Genomic_DNA"/>
</dbReference>
<gene>
    <name evidence="3" type="ORF">LKD22_05815</name>
</gene>
<dbReference type="Proteomes" id="UP001298753">
    <property type="component" value="Unassembled WGS sequence"/>
</dbReference>
<sequence length="453" mass="49377">MSIRCDIYDRKQYDIWFAAAPYAAASKPAKTLRQWAADEGADIVYNLALFNMTGQGSDRYGVIKGRTLQYLKAKGKVCGYGGTAERLSLGSENVVSGWKLAIKDGKVNESLGKSDRRSRNMCGLLTDGRYIHVQTSASHTEYEVAQCVRDRYDVKLLFVQDAGGSTGMYRVSDGYLFAPEKEGANGRPVCSVVCIKRKNKTTTPKEENKMSKKVFIGVGHGGSDSGAVGYMVEKKANLVMALACRDYLVAHGVEVRMSRTKDEEDPINEEVRECNAYNPDLAIDVHNNSGGGDGFEVYHTLNGGTGKVLAQNIEKQIIKIDQNSRGCKTRQGQRGDYYAFVRDTKCPAVICEGVFVDTKADAAQAGTKEKQQAFGIAYAKGILDTLGIKYDTSTAKPAEPVTDAETQAAITKVQKAAGLSGKTMQYLLEYEYGVELIHKLAAAVKYSKNSPSG</sequence>
<keyword evidence="4" id="KW-1185">Reference proteome</keyword>
<dbReference type="GeneID" id="98659873"/>
<dbReference type="RefSeq" id="WP_227600508.1">
    <property type="nucleotide sequence ID" value="NZ_JAJEPX010000013.1"/>
</dbReference>
<dbReference type="GO" id="GO:0008745">
    <property type="term" value="F:N-acetylmuramoyl-L-alanine amidase activity"/>
    <property type="evidence" value="ECO:0007669"/>
    <property type="project" value="InterPro"/>
</dbReference>
<evidence type="ECO:0000256" key="1">
    <source>
        <dbReference type="ARBA" id="ARBA00022801"/>
    </source>
</evidence>
<organism evidence="3 4">
    <name type="scientific">Agathobaculum butyriciproducens</name>
    <dbReference type="NCBI Taxonomy" id="1628085"/>
    <lineage>
        <taxon>Bacteria</taxon>
        <taxon>Bacillati</taxon>
        <taxon>Bacillota</taxon>
        <taxon>Clostridia</taxon>
        <taxon>Eubacteriales</taxon>
        <taxon>Butyricicoccaceae</taxon>
        <taxon>Agathobaculum</taxon>
    </lineage>
</organism>
<evidence type="ECO:0000313" key="3">
    <source>
        <dbReference type="EMBL" id="MCC2176639.1"/>
    </source>
</evidence>
<dbReference type="SUPFAM" id="SSF53187">
    <property type="entry name" value="Zn-dependent exopeptidases"/>
    <property type="match status" value="1"/>
</dbReference>
<dbReference type="GO" id="GO:0030288">
    <property type="term" value="C:outer membrane-bounded periplasmic space"/>
    <property type="evidence" value="ECO:0007669"/>
    <property type="project" value="TreeGrafter"/>
</dbReference>
<name>A0AAW4W162_9FIRM</name>
<dbReference type="SMART" id="SM00646">
    <property type="entry name" value="Ami_3"/>
    <property type="match status" value="1"/>
</dbReference>
<accession>A0AAW4W162</accession>
<dbReference type="InterPro" id="IPR050695">
    <property type="entry name" value="N-acetylmuramoyl_amidase_3"/>
</dbReference>
<dbReference type="PANTHER" id="PTHR30404:SF0">
    <property type="entry name" value="N-ACETYLMURAMOYL-L-ALANINE AMIDASE AMIC"/>
    <property type="match status" value="1"/>
</dbReference>
<dbReference type="PANTHER" id="PTHR30404">
    <property type="entry name" value="N-ACETYLMURAMOYL-L-ALANINE AMIDASE"/>
    <property type="match status" value="1"/>
</dbReference>
<dbReference type="AlphaFoldDB" id="A0AAW4W162"/>